<evidence type="ECO:0000313" key="3">
    <source>
        <dbReference type="Proteomes" id="UP001390339"/>
    </source>
</evidence>
<gene>
    <name evidence="2" type="ORF">PGQ11_001823</name>
</gene>
<feature type="transmembrane region" description="Helical" evidence="1">
    <location>
        <begin position="53"/>
        <end position="75"/>
    </location>
</feature>
<reference evidence="2 3" key="1">
    <citation type="journal article" date="2024" name="IMA Fungus">
        <title>Apiospora arundinis, a panoply of carbohydrate-active enzymes and secondary metabolites.</title>
        <authorList>
            <person name="Sorensen T."/>
            <person name="Petersen C."/>
            <person name="Muurmann A.T."/>
            <person name="Christiansen J.V."/>
            <person name="Brundto M.L."/>
            <person name="Overgaard C.K."/>
            <person name="Boysen A.T."/>
            <person name="Wollenberg R.D."/>
            <person name="Larsen T.O."/>
            <person name="Sorensen J.L."/>
            <person name="Nielsen K.L."/>
            <person name="Sondergaard T.E."/>
        </authorList>
    </citation>
    <scope>NUCLEOTIDE SEQUENCE [LARGE SCALE GENOMIC DNA]</scope>
    <source>
        <strain evidence="2 3">AAU 773</strain>
    </source>
</reference>
<sequence length="205" mass="22170">MIGILPTDDVGRESWNENGKLMANTVTEIVIAPDFNHFSITTTSTINMYTSTVLVATLALFATSAVANPAAEIILKRQGMTWKKDGNDCSMNAGRACIARGGDDTQGEGNSPRFSDGNNCMGDTVKYTSKMAKGINDAGEKGFCTITMKTDQRCCVNGQCSAQEIARDRRVVKTTDAYTEETIQDVSFSKGCAKGTYIQSEMRLV</sequence>
<keyword evidence="1" id="KW-0472">Membrane</keyword>
<organism evidence="2 3">
    <name type="scientific">Apiospora arundinis</name>
    <dbReference type="NCBI Taxonomy" id="335852"/>
    <lineage>
        <taxon>Eukaryota</taxon>
        <taxon>Fungi</taxon>
        <taxon>Dikarya</taxon>
        <taxon>Ascomycota</taxon>
        <taxon>Pezizomycotina</taxon>
        <taxon>Sordariomycetes</taxon>
        <taxon>Xylariomycetidae</taxon>
        <taxon>Amphisphaeriales</taxon>
        <taxon>Apiosporaceae</taxon>
        <taxon>Apiospora</taxon>
    </lineage>
</organism>
<keyword evidence="1" id="KW-1133">Transmembrane helix</keyword>
<dbReference type="Proteomes" id="UP001390339">
    <property type="component" value="Unassembled WGS sequence"/>
</dbReference>
<dbReference type="EMBL" id="JAPCWZ010000002">
    <property type="protein sequence ID" value="KAK8876877.1"/>
    <property type="molecule type" value="Genomic_DNA"/>
</dbReference>
<evidence type="ECO:0000256" key="1">
    <source>
        <dbReference type="SAM" id="Phobius"/>
    </source>
</evidence>
<proteinExistence type="predicted"/>
<accession>A0ABR2JHM6</accession>
<evidence type="ECO:0000313" key="2">
    <source>
        <dbReference type="EMBL" id="KAK8876877.1"/>
    </source>
</evidence>
<keyword evidence="1" id="KW-0812">Transmembrane</keyword>
<protein>
    <submittedName>
        <fullName evidence="2">Uncharacterized protein</fullName>
    </submittedName>
</protein>
<comment type="caution">
    <text evidence="2">The sequence shown here is derived from an EMBL/GenBank/DDBJ whole genome shotgun (WGS) entry which is preliminary data.</text>
</comment>
<name>A0ABR2JHM6_9PEZI</name>
<keyword evidence="3" id="KW-1185">Reference proteome</keyword>